<dbReference type="GO" id="GO:0010288">
    <property type="term" value="P:response to lead ion"/>
    <property type="evidence" value="ECO:0007669"/>
    <property type="project" value="TreeGrafter"/>
</dbReference>
<dbReference type="GO" id="GO:0003677">
    <property type="term" value="F:DNA binding"/>
    <property type="evidence" value="ECO:0007669"/>
    <property type="project" value="UniProtKB-KW"/>
</dbReference>
<keyword evidence="2" id="KW-0238">DNA-binding</keyword>
<dbReference type="InterPro" id="IPR001845">
    <property type="entry name" value="HTH_ArsR_DNA-bd_dom"/>
</dbReference>
<dbReference type="Pfam" id="PF12840">
    <property type="entry name" value="HTH_20"/>
    <property type="match status" value="1"/>
</dbReference>
<sequence>MPADVDLARVAGLLADQSRARMLLAMLDGRAWTAGELARAAQIAPSTASDHLGRLVKGGLTSVVPQGRHRYYRLAGPEVAEAIEPLLQLAPREPVRNLRDSSRARTLAAARLCYDHLAGRAGVELTDALRRRGVLAADGPALTAEGREELAAFGIDVATLSRRRRPLVRDCLDWTERRPHLAGAVGAALADRLFTLGWIVRVGTARAVRITAEGDDGLRTVFGCGPLREVA</sequence>
<dbReference type="PROSITE" id="PS50987">
    <property type="entry name" value="HTH_ARSR_2"/>
    <property type="match status" value="1"/>
</dbReference>
<dbReference type="GO" id="GO:0032791">
    <property type="term" value="F:lead ion binding"/>
    <property type="evidence" value="ECO:0007669"/>
    <property type="project" value="TreeGrafter"/>
</dbReference>
<gene>
    <name evidence="2" type="ORF">HEB94_001780</name>
</gene>
<dbReference type="PANTHER" id="PTHR39168:SF1">
    <property type="entry name" value="TRANSCRIPTIONAL REGULATORY PROTEIN"/>
    <property type="match status" value="1"/>
</dbReference>
<dbReference type="GO" id="GO:0097063">
    <property type="term" value="F:cadmium ion sensor activity"/>
    <property type="evidence" value="ECO:0007669"/>
    <property type="project" value="TreeGrafter"/>
</dbReference>
<dbReference type="InterPro" id="IPR011991">
    <property type="entry name" value="ArsR-like_HTH"/>
</dbReference>
<evidence type="ECO:0000313" key="3">
    <source>
        <dbReference type="Proteomes" id="UP000638648"/>
    </source>
</evidence>
<keyword evidence="3" id="KW-1185">Reference proteome</keyword>
<dbReference type="InterPro" id="IPR036390">
    <property type="entry name" value="WH_DNA-bd_sf"/>
</dbReference>
<dbReference type="AlphaFoldDB" id="A0A927MX56"/>
<dbReference type="InterPro" id="IPR036388">
    <property type="entry name" value="WH-like_DNA-bd_sf"/>
</dbReference>
<dbReference type="SUPFAM" id="SSF46785">
    <property type="entry name" value="Winged helix' DNA-binding domain"/>
    <property type="match status" value="1"/>
</dbReference>
<protein>
    <submittedName>
        <fullName evidence="2">DNA-binding transcriptional ArsR family regulator</fullName>
    </submittedName>
</protein>
<evidence type="ECO:0000259" key="1">
    <source>
        <dbReference type="PROSITE" id="PS50987"/>
    </source>
</evidence>
<name>A0A927MX56_9ACTN</name>
<dbReference type="GO" id="GO:0046686">
    <property type="term" value="P:response to cadmium ion"/>
    <property type="evidence" value="ECO:0007669"/>
    <property type="project" value="TreeGrafter"/>
</dbReference>
<comment type="caution">
    <text evidence="2">The sequence shown here is derived from an EMBL/GenBank/DDBJ whole genome shotgun (WGS) entry which is preliminary data.</text>
</comment>
<dbReference type="InterPro" id="IPR052543">
    <property type="entry name" value="HTH_Metal-responsive_Reg"/>
</dbReference>
<dbReference type="GO" id="GO:0003700">
    <property type="term" value="F:DNA-binding transcription factor activity"/>
    <property type="evidence" value="ECO:0007669"/>
    <property type="project" value="InterPro"/>
</dbReference>
<feature type="domain" description="HTH arsR-type" evidence="1">
    <location>
        <begin position="1"/>
        <end position="94"/>
    </location>
</feature>
<dbReference type="PANTHER" id="PTHR39168">
    <property type="entry name" value="TRANSCRIPTIONAL REGULATOR-RELATED"/>
    <property type="match status" value="1"/>
</dbReference>
<accession>A0A927MX56</accession>
<dbReference type="EMBL" id="JADBEM010000001">
    <property type="protein sequence ID" value="MBE1604932.1"/>
    <property type="molecule type" value="Genomic_DNA"/>
</dbReference>
<dbReference type="SMART" id="SM00418">
    <property type="entry name" value="HTH_ARSR"/>
    <property type="match status" value="1"/>
</dbReference>
<reference evidence="2" key="1">
    <citation type="submission" date="2020-10" db="EMBL/GenBank/DDBJ databases">
        <title>Sequencing the genomes of 1000 actinobacteria strains.</title>
        <authorList>
            <person name="Klenk H.-P."/>
        </authorList>
    </citation>
    <scope>NUCLEOTIDE SEQUENCE</scope>
    <source>
        <strain evidence="2">DSM 45354</strain>
    </source>
</reference>
<evidence type="ECO:0000313" key="2">
    <source>
        <dbReference type="EMBL" id="MBE1604932.1"/>
    </source>
</evidence>
<organism evidence="2 3">
    <name type="scientific">Actinopolymorpha pittospori</name>
    <dbReference type="NCBI Taxonomy" id="648752"/>
    <lineage>
        <taxon>Bacteria</taxon>
        <taxon>Bacillati</taxon>
        <taxon>Actinomycetota</taxon>
        <taxon>Actinomycetes</taxon>
        <taxon>Propionibacteriales</taxon>
        <taxon>Actinopolymorphaceae</taxon>
        <taxon>Actinopolymorpha</taxon>
    </lineage>
</organism>
<proteinExistence type="predicted"/>
<dbReference type="Gene3D" id="1.10.10.10">
    <property type="entry name" value="Winged helix-like DNA-binding domain superfamily/Winged helix DNA-binding domain"/>
    <property type="match status" value="1"/>
</dbReference>
<dbReference type="Proteomes" id="UP000638648">
    <property type="component" value="Unassembled WGS sequence"/>
</dbReference>
<dbReference type="RefSeq" id="WP_192749362.1">
    <property type="nucleotide sequence ID" value="NZ_BAABJL010000002.1"/>
</dbReference>
<dbReference type="CDD" id="cd00090">
    <property type="entry name" value="HTH_ARSR"/>
    <property type="match status" value="1"/>
</dbReference>